<reference evidence="1" key="2">
    <citation type="submission" date="2021-12" db="EMBL/GenBank/DDBJ databases">
        <title>Resequencing data analysis of finger millet.</title>
        <authorList>
            <person name="Hatakeyama M."/>
            <person name="Aluri S."/>
            <person name="Balachadran M.T."/>
            <person name="Sivarajan S.R."/>
            <person name="Poveda L."/>
            <person name="Shimizu-Inatsugi R."/>
            <person name="Schlapbach R."/>
            <person name="Sreeman S.M."/>
            <person name="Shimizu K.K."/>
        </authorList>
    </citation>
    <scope>NUCLEOTIDE SEQUENCE</scope>
</reference>
<gene>
    <name evidence="1" type="primary">gb24932</name>
    <name evidence="1" type="ORF">PR202_gb24932</name>
</gene>
<dbReference type="EMBL" id="BQKI01000088">
    <property type="protein sequence ID" value="GJN36096.1"/>
    <property type="molecule type" value="Genomic_DNA"/>
</dbReference>
<proteinExistence type="predicted"/>
<name>A0AAV5FMY1_ELECO</name>
<reference evidence="1" key="1">
    <citation type="journal article" date="2018" name="DNA Res.">
        <title>Multiple hybrid de novo genome assembly of finger millet, an orphan allotetraploid crop.</title>
        <authorList>
            <person name="Hatakeyama M."/>
            <person name="Aluri S."/>
            <person name="Balachadran M.T."/>
            <person name="Sivarajan S.R."/>
            <person name="Patrignani A."/>
            <person name="Gruter S."/>
            <person name="Poveda L."/>
            <person name="Shimizu-Inatsugi R."/>
            <person name="Baeten J."/>
            <person name="Francoijs K.J."/>
            <person name="Nataraja K.N."/>
            <person name="Reddy Y.A.N."/>
            <person name="Phadnis S."/>
            <person name="Ravikumar R.L."/>
            <person name="Schlapbach R."/>
            <person name="Sreeman S.M."/>
            <person name="Shimizu K.K."/>
        </authorList>
    </citation>
    <scope>NUCLEOTIDE SEQUENCE</scope>
</reference>
<accession>A0AAV5FMY1</accession>
<dbReference type="AlphaFoldDB" id="A0AAV5FMY1"/>
<organism evidence="1 2">
    <name type="scientific">Eleusine coracana subsp. coracana</name>
    <dbReference type="NCBI Taxonomy" id="191504"/>
    <lineage>
        <taxon>Eukaryota</taxon>
        <taxon>Viridiplantae</taxon>
        <taxon>Streptophyta</taxon>
        <taxon>Embryophyta</taxon>
        <taxon>Tracheophyta</taxon>
        <taxon>Spermatophyta</taxon>
        <taxon>Magnoliopsida</taxon>
        <taxon>Liliopsida</taxon>
        <taxon>Poales</taxon>
        <taxon>Poaceae</taxon>
        <taxon>PACMAD clade</taxon>
        <taxon>Chloridoideae</taxon>
        <taxon>Cynodonteae</taxon>
        <taxon>Eleusininae</taxon>
        <taxon>Eleusine</taxon>
    </lineage>
</organism>
<evidence type="ECO:0000313" key="1">
    <source>
        <dbReference type="EMBL" id="GJN36096.1"/>
    </source>
</evidence>
<sequence>MRREAPAQVSGLRVPFAAQRQTVCADDAASTQRPNHSLGRCRASQQETYLTRQDSDEAGWKHGATRRARVVKF</sequence>
<keyword evidence="2" id="KW-1185">Reference proteome</keyword>
<evidence type="ECO:0000313" key="2">
    <source>
        <dbReference type="Proteomes" id="UP001054889"/>
    </source>
</evidence>
<dbReference type="Proteomes" id="UP001054889">
    <property type="component" value="Unassembled WGS sequence"/>
</dbReference>
<comment type="caution">
    <text evidence="1">The sequence shown here is derived from an EMBL/GenBank/DDBJ whole genome shotgun (WGS) entry which is preliminary data.</text>
</comment>
<protein>
    <submittedName>
        <fullName evidence="1">Uncharacterized protein</fullName>
    </submittedName>
</protein>